<accession>A0A147F422</accession>
<organism evidence="1 2">
    <name type="scientific">Microbacterium testaceum</name>
    <name type="common">Aureobacterium testaceum</name>
    <name type="synonym">Brevibacterium testaceum</name>
    <dbReference type="NCBI Taxonomy" id="2033"/>
    <lineage>
        <taxon>Bacteria</taxon>
        <taxon>Bacillati</taxon>
        <taxon>Actinomycetota</taxon>
        <taxon>Actinomycetes</taxon>
        <taxon>Micrococcales</taxon>
        <taxon>Microbacteriaceae</taxon>
        <taxon>Microbacterium</taxon>
    </lineage>
</organism>
<evidence type="ECO:0000313" key="1">
    <source>
        <dbReference type="EMBL" id="KTS08291.1"/>
    </source>
</evidence>
<sequence>MILAAVGVILIPQWDNIGIEGRECTVTGAQAASSGGGRSPTLPIVRIETSDCGALAWQEGVTFDNNAEVAETFSPGVYVIRMGWFSRVVMPLLPDGLPTVKSYEKEG</sequence>
<gene>
    <name evidence="1" type="ORF">RSA3_15685</name>
</gene>
<evidence type="ECO:0000313" key="2">
    <source>
        <dbReference type="Proteomes" id="UP000072189"/>
    </source>
</evidence>
<dbReference type="AlphaFoldDB" id="A0A147F422"/>
<dbReference type="EMBL" id="LDRV01000105">
    <property type="protein sequence ID" value="KTS08291.1"/>
    <property type="molecule type" value="Genomic_DNA"/>
</dbReference>
<name>A0A147F422_MICTE</name>
<proteinExistence type="predicted"/>
<dbReference type="PATRIC" id="fig|2033.5.peg.2543"/>
<protein>
    <submittedName>
        <fullName evidence="1">Uncharacterized protein</fullName>
    </submittedName>
</protein>
<dbReference type="Proteomes" id="UP000072189">
    <property type="component" value="Unassembled WGS sequence"/>
</dbReference>
<comment type="caution">
    <text evidence="1">The sequence shown here is derived from an EMBL/GenBank/DDBJ whole genome shotgun (WGS) entry which is preliminary data.</text>
</comment>
<reference evidence="1 2" key="1">
    <citation type="journal article" date="2016" name="Front. Microbiol.">
        <title>Genomic Resource of Rice Seed Associated Bacteria.</title>
        <authorList>
            <person name="Midha S."/>
            <person name="Bansal K."/>
            <person name="Sharma S."/>
            <person name="Kumar N."/>
            <person name="Patil P.P."/>
            <person name="Chaudhry V."/>
            <person name="Patil P.B."/>
        </authorList>
    </citation>
    <scope>NUCLEOTIDE SEQUENCE [LARGE SCALE GENOMIC DNA]</scope>
    <source>
        <strain evidence="1 2">RSA3</strain>
    </source>
</reference>